<name>A0A6J5L2Q3_9CAUD</name>
<accession>A0A6J5L2Q3</accession>
<reference evidence="1" key="1">
    <citation type="submission" date="2020-04" db="EMBL/GenBank/DDBJ databases">
        <authorList>
            <person name="Chiriac C."/>
            <person name="Salcher M."/>
            <person name="Ghai R."/>
            <person name="Kavagutti S V."/>
        </authorList>
    </citation>
    <scope>NUCLEOTIDE SEQUENCE</scope>
</reference>
<evidence type="ECO:0000313" key="1">
    <source>
        <dbReference type="EMBL" id="CAB4128005.1"/>
    </source>
</evidence>
<protein>
    <submittedName>
        <fullName evidence="1">Uncharacterized protein</fullName>
    </submittedName>
</protein>
<sequence>MEELSVPAQRWLHFFTQNPDMPLNYLTMMSMGVSRAKSVATLKELKDFGFVSVVKRIGGGSSLKLVRNGASNMVGSGASNTVGSGYSYTASSAISNSYTASKANKATEFLDGVEGEVKTVGYSFFDSMSSGDADEIAESRSKQTAYKKAEYNEMREQKAQRRKDAHRDNLNPANWTCKDVAYEFASRMADIWTIAPFSVTQSRFVQALGVFRKQHDTNGALELELINLFFSTLQNDKYTDGNHLWRAFLYKAPSLIQTARERTVSVEQRETDIINAQELTSKKLSLLDEDDDV</sequence>
<dbReference type="EMBL" id="LR796231">
    <property type="protein sequence ID" value="CAB4128005.1"/>
    <property type="molecule type" value="Genomic_DNA"/>
</dbReference>
<organism evidence="1">
    <name type="scientific">uncultured Caudovirales phage</name>
    <dbReference type="NCBI Taxonomy" id="2100421"/>
    <lineage>
        <taxon>Viruses</taxon>
        <taxon>Duplodnaviria</taxon>
        <taxon>Heunggongvirae</taxon>
        <taxon>Uroviricota</taxon>
        <taxon>Caudoviricetes</taxon>
        <taxon>Peduoviridae</taxon>
        <taxon>Maltschvirus</taxon>
        <taxon>Maltschvirus maltsch</taxon>
    </lineage>
</organism>
<proteinExistence type="predicted"/>
<gene>
    <name evidence="1" type="ORF">UFOVP113_14</name>
</gene>